<dbReference type="STRING" id="2754.EH55_04420"/>
<evidence type="ECO:0000259" key="9">
    <source>
        <dbReference type="Pfam" id="PF00793"/>
    </source>
</evidence>
<dbReference type="AlphaFoldDB" id="A0A073J3E8"/>
<dbReference type="InterPro" id="IPR006269">
    <property type="entry name" value="KDO8P_synthase"/>
</dbReference>
<evidence type="ECO:0000256" key="5">
    <source>
        <dbReference type="ARBA" id="ARBA00022490"/>
    </source>
</evidence>
<keyword evidence="6 8" id="KW-0808">Transferase</keyword>
<dbReference type="GO" id="GO:0019294">
    <property type="term" value="P:keto-3-deoxy-D-manno-octulosonic acid biosynthetic process"/>
    <property type="evidence" value="ECO:0007669"/>
    <property type="project" value="UniProtKB-UniRule"/>
</dbReference>
<dbReference type="EC" id="2.5.1.55" evidence="8"/>
<comment type="similarity">
    <text evidence="4 8">Belongs to the KdsA family.</text>
</comment>
<dbReference type="eggNOG" id="COG2877">
    <property type="taxonomic scope" value="Bacteria"/>
</dbReference>
<sequence>MMDVKRVKVRDIEVGGEKLTVAAGPCVLDTFDEALSIAREMKKYCAEFGFNYIFKASFDKANRTSIKSYRGPGLERGLEWLSEIGKEAGVPVVTDIHEPYQAEIAAKHVDLLQIPAFLCRQTDLLAAASRTGRPLNVKKAQFMAPEDMASVVGKCRESGCRDVILCERGTSFGYHELSVDFRSLPVMRALGCPVMFDATHSVQKPGGMGTCSGGDRAFALPLMRAAVAIGVDALFMEVHPDPERAKCDGPNSIPMADVRGALRQVYEIDKVVRGKIGFTDVK</sequence>
<dbReference type="Gene3D" id="3.20.20.70">
    <property type="entry name" value="Aldolase class I"/>
    <property type="match status" value="1"/>
</dbReference>
<dbReference type="HAMAP" id="MF_00056">
    <property type="entry name" value="KDO8P_synth"/>
    <property type="match status" value="1"/>
</dbReference>
<evidence type="ECO:0000256" key="6">
    <source>
        <dbReference type="ARBA" id="ARBA00022679"/>
    </source>
</evidence>
<comment type="subcellular location">
    <subcellularLocation>
        <location evidence="1 8">Cytoplasm</location>
    </subcellularLocation>
</comment>
<dbReference type="PANTHER" id="PTHR21057">
    <property type="entry name" value="PHOSPHO-2-DEHYDRO-3-DEOXYHEPTONATE ALDOLASE"/>
    <property type="match status" value="1"/>
</dbReference>
<reference evidence="10 11" key="1">
    <citation type="submission" date="2014-04" db="EMBL/GenBank/DDBJ databases">
        <title>Draft Genome Sequence of Synergistes jonesii.</title>
        <authorList>
            <person name="Coil D.A."/>
            <person name="Eisen J.A."/>
            <person name="Holland-Moritz H.E."/>
        </authorList>
    </citation>
    <scope>NUCLEOTIDE SEQUENCE [LARGE SCALE GENOMIC DNA]</scope>
    <source>
        <strain evidence="10 11">78-1</strain>
    </source>
</reference>
<evidence type="ECO:0000256" key="7">
    <source>
        <dbReference type="ARBA" id="ARBA00049112"/>
    </source>
</evidence>
<keyword evidence="8" id="KW-0448">Lipopolysaccharide biosynthesis</keyword>
<name>A0A073J3E8_9BACT</name>
<evidence type="ECO:0000256" key="1">
    <source>
        <dbReference type="ARBA" id="ARBA00004496"/>
    </source>
</evidence>
<dbReference type="GO" id="GO:0008676">
    <property type="term" value="F:3-deoxy-8-phosphooctulonate synthase activity"/>
    <property type="evidence" value="ECO:0007669"/>
    <property type="project" value="UniProtKB-UniRule"/>
</dbReference>
<proteinExistence type="inferred from homology"/>
<keyword evidence="11" id="KW-1185">Reference proteome</keyword>
<evidence type="ECO:0000313" key="10">
    <source>
        <dbReference type="EMBL" id="KEJ92252.1"/>
    </source>
</evidence>
<keyword evidence="5 8" id="KW-0963">Cytoplasm</keyword>
<dbReference type="NCBIfam" id="NF003543">
    <property type="entry name" value="PRK05198.1"/>
    <property type="match status" value="1"/>
</dbReference>
<dbReference type="Proteomes" id="UP000027665">
    <property type="component" value="Unassembled WGS sequence"/>
</dbReference>
<dbReference type="OrthoDB" id="9780456at2"/>
<evidence type="ECO:0000313" key="11">
    <source>
        <dbReference type="Proteomes" id="UP000027665"/>
    </source>
</evidence>
<dbReference type="NCBIfam" id="TIGR01362">
    <property type="entry name" value="KDO8P_synth"/>
    <property type="match status" value="1"/>
</dbReference>
<dbReference type="SUPFAM" id="SSF51569">
    <property type="entry name" value="Aldolase"/>
    <property type="match status" value="1"/>
</dbReference>
<comment type="pathway">
    <text evidence="2">Bacterial outer membrane biogenesis; lipopolysaccharide biosynthesis.</text>
</comment>
<comment type="catalytic activity">
    <reaction evidence="7 8">
        <text>D-arabinose 5-phosphate + phosphoenolpyruvate + H2O = 3-deoxy-alpha-D-manno-2-octulosonate-8-phosphate + phosphate</text>
        <dbReference type="Rhea" id="RHEA:14053"/>
        <dbReference type="ChEBI" id="CHEBI:15377"/>
        <dbReference type="ChEBI" id="CHEBI:43474"/>
        <dbReference type="ChEBI" id="CHEBI:57693"/>
        <dbReference type="ChEBI" id="CHEBI:58702"/>
        <dbReference type="ChEBI" id="CHEBI:85985"/>
        <dbReference type="EC" id="2.5.1.55"/>
    </reaction>
</comment>
<comment type="caution">
    <text evidence="10">The sequence shown here is derived from an EMBL/GenBank/DDBJ whole genome shotgun (WGS) entry which is preliminary data.</text>
</comment>
<evidence type="ECO:0000256" key="8">
    <source>
        <dbReference type="HAMAP-Rule" id="MF_00056"/>
    </source>
</evidence>
<dbReference type="GeneID" id="90983549"/>
<accession>A0A073J3E8</accession>
<dbReference type="UniPathway" id="UPA00357">
    <property type="reaction ID" value="UER00474"/>
</dbReference>
<dbReference type="GO" id="GO:0005737">
    <property type="term" value="C:cytoplasm"/>
    <property type="evidence" value="ECO:0007669"/>
    <property type="project" value="UniProtKB-SubCell"/>
</dbReference>
<protein>
    <recommendedName>
        <fullName evidence="8">2-dehydro-3-deoxyphosphooctonate aldolase</fullName>
        <ecNumber evidence="8">2.5.1.55</ecNumber>
    </recommendedName>
    <alternativeName>
        <fullName evidence="8">3-deoxy-D-manno-octulosonic acid 8-phosphate synthase</fullName>
    </alternativeName>
    <alternativeName>
        <fullName evidence="8">KDO-8-phosphate synthase</fullName>
        <shortName evidence="8">KDO 8-P synthase</shortName>
        <shortName evidence="8">KDOPS</shortName>
    </alternativeName>
    <alternativeName>
        <fullName evidence="8">Phospho-2-dehydro-3-deoxyoctonate aldolase</fullName>
    </alternativeName>
</protein>
<dbReference type="PATRIC" id="fig|2754.20.peg.62"/>
<evidence type="ECO:0000256" key="4">
    <source>
        <dbReference type="ARBA" id="ARBA00010499"/>
    </source>
</evidence>
<dbReference type="RefSeq" id="WP_037975966.1">
    <property type="nucleotide sequence ID" value="NZ_CAMETI010000010.1"/>
</dbReference>
<dbReference type="InterPro" id="IPR006218">
    <property type="entry name" value="DAHP1/KDSA"/>
</dbReference>
<dbReference type="UniPathway" id="UPA00030"/>
<feature type="domain" description="DAHP synthetase I/KDSA" evidence="9">
    <location>
        <begin position="12"/>
        <end position="269"/>
    </location>
</feature>
<evidence type="ECO:0000256" key="2">
    <source>
        <dbReference type="ARBA" id="ARBA00004756"/>
    </source>
</evidence>
<dbReference type="Pfam" id="PF00793">
    <property type="entry name" value="DAHP_synth_1"/>
    <property type="match status" value="1"/>
</dbReference>
<gene>
    <name evidence="8" type="primary">kdsA</name>
    <name evidence="10" type="ORF">EH55_04420</name>
</gene>
<dbReference type="EMBL" id="JMKI01000031">
    <property type="protein sequence ID" value="KEJ92252.1"/>
    <property type="molecule type" value="Genomic_DNA"/>
</dbReference>
<comment type="pathway">
    <text evidence="3 8">Carbohydrate biosynthesis; 3-deoxy-D-manno-octulosonate biosynthesis; 3-deoxy-D-manno-octulosonate from D-ribulose 5-phosphate: step 2/3.</text>
</comment>
<evidence type="ECO:0000256" key="3">
    <source>
        <dbReference type="ARBA" id="ARBA00004845"/>
    </source>
</evidence>
<organism evidence="10 11">
    <name type="scientific">Synergistes jonesii</name>
    <dbReference type="NCBI Taxonomy" id="2754"/>
    <lineage>
        <taxon>Bacteria</taxon>
        <taxon>Thermotogati</taxon>
        <taxon>Synergistota</taxon>
        <taxon>Synergistia</taxon>
        <taxon>Synergistales</taxon>
        <taxon>Synergistaceae</taxon>
        <taxon>Synergistes</taxon>
    </lineage>
</organism>
<dbReference type="InterPro" id="IPR013785">
    <property type="entry name" value="Aldolase_TIM"/>
</dbReference>